<dbReference type="RefSeq" id="WP_154566524.1">
    <property type="nucleotide sequence ID" value="NZ_VOSW01000108.1"/>
</dbReference>
<dbReference type="EMBL" id="VOSW01000108">
    <property type="protein sequence ID" value="KAE8754867.1"/>
    <property type="molecule type" value="Genomic_DNA"/>
</dbReference>
<reference evidence="1 2" key="1">
    <citation type="journal article" date="2020" name="Int. J. Syst. Evol. Microbiol.">
        <title>Paraburkholderia madseniana sp. nov., a phenolic acid-degrading bacterium isolated from acidic forest soil.</title>
        <authorList>
            <person name="Wilhelm R.C."/>
            <person name="Murphy S.J.L."/>
            <person name="Feriancek N.M."/>
            <person name="Karasz D.C."/>
            <person name="DeRito C.M."/>
            <person name="Newman J.D."/>
            <person name="Buckley D.H."/>
        </authorList>
    </citation>
    <scope>NUCLEOTIDE SEQUENCE [LARGE SCALE GENOMIC DNA]</scope>
    <source>
        <strain evidence="1 2">RP11</strain>
    </source>
</reference>
<dbReference type="InterPro" id="IPR058891">
    <property type="entry name" value="CPPA"/>
</dbReference>
<sequence>MEHLVRVQNERDRRTLAWLRGQVGDAAIVAAAQRCGGPLKPYLSAVCRTLGVTAPRFSGARRPAPSSTAEQSLATIRQILASRSGRRPSKPVAVQRG</sequence>
<comment type="caution">
    <text evidence="1">The sequence shown here is derived from an EMBL/GenBank/DDBJ whole genome shotgun (WGS) entry which is preliminary data.</text>
</comment>
<dbReference type="Proteomes" id="UP000463700">
    <property type="component" value="Unassembled WGS sequence"/>
</dbReference>
<dbReference type="OrthoDB" id="8965940at2"/>
<dbReference type="AlphaFoldDB" id="A0A6N6W2I6"/>
<protein>
    <submittedName>
        <fullName evidence="1">Uncharacterized protein</fullName>
    </submittedName>
</protein>
<name>A0A6N6W2I6_9BURK</name>
<evidence type="ECO:0000313" key="1">
    <source>
        <dbReference type="EMBL" id="KAE8754867.1"/>
    </source>
</evidence>
<organism evidence="1 2">
    <name type="scientific">Paraburkholderia madseniana</name>
    <dbReference type="NCBI Taxonomy" id="2599607"/>
    <lineage>
        <taxon>Bacteria</taxon>
        <taxon>Pseudomonadati</taxon>
        <taxon>Pseudomonadota</taxon>
        <taxon>Betaproteobacteria</taxon>
        <taxon>Burkholderiales</taxon>
        <taxon>Burkholderiaceae</taxon>
        <taxon>Paraburkholderia</taxon>
    </lineage>
</organism>
<evidence type="ECO:0000313" key="2">
    <source>
        <dbReference type="Proteomes" id="UP000463700"/>
    </source>
</evidence>
<gene>
    <name evidence="1" type="ORF">FSO04_37480</name>
</gene>
<accession>A0A6N6W2I6</accession>
<dbReference type="Pfam" id="PF25860">
    <property type="entry name" value="CPPA"/>
    <property type="match status" value="1"/>
</dbReference>
<proteinExistence type="predicted"/>